<dbReference type="EMBL" id="BJZO01000040">
    <property type="protein sequence ID" value="GEO81554.1"/>
    <property type="molecule type" value="Genomic_DNA"/>
</dbReference>
<protein>
    <submittedName>
        <fullName evidence="2">Phenol degradation protein</fullName>
    </submittedName>
</protein>
<reference evidence="2 3" key="1">
    <citation type="submission" date="2019-07" db="EMBL/GenBank/DDBJ databases">
        <title>Whole genome shotgun sequence of Rhodospirillum oryzae NBRC 107573.</title>
        <authorList>
            <person name="Hosoyama A."/>
            <person name="Uohara A."/>
            <person name="Ohji S."/>
            <person name="Ichikawa N."/>
        </authorList>
    </citation>
    <scope>NUCLEOTIDE SEQUENCE [LARGE SCALE GENOMIC DNA]</scope>
    <source>
        <strain evidence="2 3">NBRC 107573</strain>
    </source>
</reference>
<evidence type="ECO:0000313" key="3">
    <source>
        <dbReference type="Proteomes" id="UP000321567"/>
    </source>
</evidence>
<evidence type="ECO:0000256" key="1">
    <source>
        <dbReference type="SAM" id="SignalP"/>
    </source>
</evidence>
<comment type="caution">
    <text evidence="2">The sequence shown here is derived from an EMBL/GenBank/DDBJ whole genome shotgun (WGS) entry which is preliminary data.</text>
</comment>
<dbReference type="AlphaFoldDB" id="A0A512H7Y5"/>
<organism evidence="2 3">
    <name type="scientific">Pararhodospirillum oryzae</name>
    <dbReference type="NCBI Taxonomy" id="478448"/>
    <lineage>
        <taxon>Bacteria</taxon>
        <taxon>Pseudomonadati</taxon>
        <taxon>Pseudomonadota</taxon>
        <taxon>Alphaproteobacteria</taxon>
        <taxon>Rhodospirillales</taxon>
        <taxon>Rhodospirillaceae</taxon>
        <taxon>Pararhodospirillum</taxon>
    </lineage>
</organism>
<dbReference type="OrthoDB" id="109533at2"/>
<dbReference type="Pfam" id="PF13557">
    <property type="entry name" value="Phenol_MetA_deg"/>
    <property type="match status" value="1"/>
</dbReference>
<feature type="chain" id="PRO_5021806667" evidence="1">
    <location>
        <begin position="23"/>
        <end position="303"/>
    </location>
</feature>
<dbReference type="Proteomes" id="UP000321567">
    <property type="component" value="Unassembled WGS sequence"/>
</dbReference>
<dbReference type="RefSeq" id="WP_147163583.1">
    <property type="nucleotide sequence ID" value="NZ_BJZO01000040.1"/>
</dbReference>
<keyword evidence="1" id="KW-0732">Signal</keyword>
<feature type="signal peptide" evidence="1">
    <location>
        <begin position="1"/>
        <end position="22"/>
    </location>
</feature>
<keyword evidence="3" id="KW-1185">Reference proteome</keyword>
<name>A0A512H7Y5_9PROT</name>
<sequence length="303" mass="32840">MKKIILATALTGTVALSGQASAMELWDPHLRGVNEGLAAGALPPKGVYFMLNNYWASYQMHDASGNKIHGTNLSALVEVPALLWSTGWKVLGADYAMAIAQPITFTDYEPQGHGSGNWGFFNTMLIPGQLSWAIDDFHIKTGLTIYLDDASTTPADLVRGKRLNGGLPSGNGYTAVQPDLGISWLHDGWNLSADMHLTFPVDSTNAPGYEYHSGDQFSADYTATKTLDKWTLGLGAHQQHQLNRDTLNGAEVRDSIAANYGLGPIVGYQFGGLSVMATWNHTVYSQNDVADDFVNVRFVAPLF</sequence>
<accession>A0A512H7Y5</accession>
<evidence type="ECO:0000313" key="2">
    <source>
        <dbReference type="EMBL" id="GEO81554.1"/>
    </source>
</evidence>
<gene>
    <name evidence="2" type="primary">mphX</name>
    <name evidence="2" type="ORF">ROR02_16850</name>
</gene>
<dbReference type="InterPro" id="IPR025737">
    <property type="entry name" value="FApF"/>
</dbReference>
<proteinExistence type="predicted"/>